<name>C3ZYN9_BRAFL</name>
<keyword evidence="1" id="KW-0175">Coiled coil</keyword>
<accession>C3ZYN9</accession>
<evidence type="ECO:0000313" key="3">
    <source>
        <dbReference type="EMBL" id="EEN42341.1"/>
    </source>
</evidence>
<feature type="region of interest" description="Disordered" evidence="2">
    <location>
        <begin position="76"/>
        <end position="95"/>
    </location>
</feature>
<protein>
    <submittedName>
        <fullName evidence="3">Uncharacterized protein</fullName>
    </submittedName>
</protein>
<dbReference type="AlphaFoldDB" id="C3ZYN9"/>
<dbReference type="PANTHER" id="PTHR31424">
    <property type="entry name" value="PROTEIN CBG23806"/>
    <property type="match status" value="1"/>
</dbReference>
<reference evidence="3" key="1">
    <citation type="journal article" date="2008" name="Nature">
        <title>The amphioxus genome and the evolution of the chordate karyotype.</title>
        <authorList>
            <consortium name="US DOE Joint Genome Institute (JGI-PGF)"/>
            <person name="Putnam N.H."/>
            <person name="Butts T."/>
            <person name="Ferrier D.E.K."/>
            <person name="Furlong R.F."/>
            <person name="Hellsten U."/>
            <person name="Kawashima T."/>
            <person name="Robinson-Rechavi M."/>
            <person name="Shoguchi E."/>
            <person name="Terry A."/>
            <person name="Yu J.-K."/>
            <person name="Benito-Gutierrez E.L."/>
            <person name="Dubchak I."/>
            <person name="Garcia-Fernandez J."/>
            <person name="Gibson-Brown J.J."/>
            <person name="Grigoriev I.V."/>
            <person name="Horton A.C."/>
            <person name="de Jong P.J."/>
            <person name="Jurka J."/>
            <person name="Kapitonov V.V."/>
            <person name="Kohara Y."/>
            <person name="Kuroki Y."/>
            <person name="Lindquist E."/>
            <person name="Lucas S."/>
            <person name="Osoegawa K."/>
            <person name="Pennacchio L.A."/>
            <person name="Salamov A.A."/>
            <person name="Satou Y."/>
            <person name="Sauka-Spengler T."/>
            <person name="Schmutz J."/>
            <person name="Shin-I T."/>
            <person name="Toyoda A."/>
            <person name="Bronner-Fraser M."/>
            <person name="Fujiyama A."/>
            <person name="Holland L.Z."/>
            <person name="Holland P.W.H."/>
            <person name="Satoh N."/>
            <person name="Rokhsar D.S."/>
        </authorList>
    </citation>
    <scope>NUCLEOTIDE SEQUENCE [LARGE SCALE GENOMIC DNA]</scope>
    <source>
        <strain evidence="3">S238N-H82</strain>
        <tissue evidence="3">Testes</tissue>
    </source>
</reference>
<feature type="coiled-coil region" evidence="1">
    <location>
        <begin position="484"/>
        <end position="511"/>
    </location>
</feature>
<dbReference type="PANTHER" id="PTHR31424:SF3">
    <property type="entry name" value="RING-TYPE DOMAIN-CONTAINING PROTEIN"/>
    <property type="match status" value="1"/>
</dbReference>
<evidence type="ECO:0000256" key="1">
    <source>
        <dbReference type="SAM" id="Coils"/>
    </source>
</evidence>
<sequence>MTTTPAPATCPPPSSRDAQPSTSVTSDKVTVGLSEKGPLTPDQQDAFYSMNCRMRSLSPDPRIVEAKTPGQPLRLMHVPKPRKSSAEAAPSTVRKKARVMEEVRDRVSGGDPGVLLREELRRVPRDELRSMLHQLKFDQVVIPSGHQLEAKVKIGLNYNQLGKLRSWLKMYNISMESERLTRRAARERLTAYDMHAETLPFCVKGAKKDGSDPTKVQLLPCAYISPVGAAIFDYLEKCQESECLTWHGGKIPQDEIWVKVGGDHGGGSFKLTFQLLNRDHPNSRQNTVVFSIFEAKDSRENLMLAIGRYAQELGDLQGSKWRAKDGKEHTMRVFGTGDYAFLCLWYGLSGASAVHPCLWCDITKMEMNNPESEDRRLSIPPRTLATLQQHYRDFMEQANGKLSLAKKHHNVIAPVMFALPVDQVIIPGLHISLGLYLRAFKLMETDMHELDLKLQSYLCGVLHEGEVSKEALLADVHLGKFRCYVQAIEQARGLDDEADRVEEELHDQENELAWLACCNGTTEKLDEAVFAEACSMVEELVRQKDSLDDAIDELTGMVERTVTKIMDKFPDLPLSLVPRATSTAGTYKELFSRFARCHKLYSHGGPMEETAVCELDKAIKDFMSYYRSNVPNGTVPIKMHMLEDHVVPCIRRWGFGLGFMAEQGVEHVHALFNSLARPTCTIPDPVARLKSTLTSHLIGVCPTNTIG</sequence>
<feature type="compositionally biased region" description="Polar residues" evidence="2">
    <location>
        <begin position="16"/>
        <end position="28"/>
    </location>
</feature>
<dbReference type="InterPro" id="IPR009689">
    <property type="entry name" value="DUF1280"/>
</dbReference>
<organism>
    <name type="scientific">Branchiostoma floridae</name>
    <name type="common">Florida lancelet</name>
    <name type="synonym">Amphioxus</name>
    <dbReference type="NCBI Taxonomy" id="7739"/>
    <lineage>
        <taxon>Eukaryota</taxon>
        <taxon>Metazoa</taxon>
        <taxon>Chordata</taxon>
        <taxon>Cephalochordata</taxon>
        <taxon>Leptocardii</taxon>
        <taxon>Amphioxiformes</taxon>
        <taxon>Branchiostomatidae</taxon>
        <taxon>Branchiostoma</taxon>
    </lineage>
</organism>
<dbReference type="Pfam" id="PF06918">
    <property type="entry name" value="DUF1280"/>
    <property type="match status" value="1"/>
</dbReference>
<dbReference type="eggNOG" id="ENOG502QRBM">
    <property type="taxonomic scope" value="Eukaryota"/>
</dbReference>
<gene>
    <name evidence="3" type="ORF">BRAFLDRAFT_108985</name>
</gene>
<evidence type="ECO:0000256" key="2">
    <source>
        <dbReference type="SAM" id="MobiDB-lite"/>
    </source>
</evidence>
<dbReference type="EMBL" id="GG666733">
    <property type="protein sequence ID" value="EEN42341.1"/>
    <property type="molecule type" value="Genomic_DNA"/>
</dbReference>
<dbReference type="InParanoid" id="C3ZYN9"/>
<feature type="region of interest" description="Disordered" evidence="2">
    <location>
        <begin position="1"/>
        <end position="43"/>
    </location>
</feature>
<proteinExistence type="predicted"/>